<dbReference type="InterPro" id="IPR018378">
    <property type="entry name" value="C-type_lectin_CS"/>
</dbReference>
<dbReference type="Pfam" id="PF00059">
    <property type="entry name" value="Lectin_C"/>
    <property type="match status" value="1"/>
</dbReference>
<dbReference type="Gene3D" id="3.10.100.10">
    <property type="entry name" value="Mannose-Binding Protein A, subunit A"/>
    <property type="match status" value="1"/>
</dbReference>
<dbReference type="PROSITE" id="PS00615">
    <property type="entry name" value="C_TYPE_LECTIN_1"/>
    <property type="match status" value="1"/>
</dbReference>
<keyword evidence="1" id="KW-1015">Disulfide bond</keyword>
<sequence>MKLFCFLLSVVLAKGKKSSTRPVLSASEGRSLGMPDGTCKNWVVPDYCCEQEPSEFDDNCRATSCYCDAYCCEAGDCCDDYDQGHCAAELGSCFQQTGSVDCPAGLEVNADETACIDIDECAIGTHNCDFSEDCVNLYAEPCVGFEFLPINIKTSWEKAKQICRLAGGELPSFSDEDELALFNTNRFGDNRVEWLGIRRNKKGTKFITTDKKDVTVFEWNNGEPNQFIPDENCVEILGNNKWNDEPCKRAKGISCKFIHVRYC</sequence>
<accession>E4XB61</accession>
<evidence type="ECO:0000313" key="5">
    <source>
        <dbReference type="Proteomes" id="UP000001307"/>
    </source>
</evidence>
<protein>
    <recommendedName>
        <fullName evidence="3">C-type lectin domain-containing protein</fullName>
    </recommendedName>
</protein>
<dbReference type="InterPro" id="IPR016187">
    <property type="entry name" value="CTDL_fold"/>
</dbReference>
<keyword evidence="5" id="KW-1185">Reference proteome</keyword>
<evidence type="ECO:0000256" key="2">
    <source>
        <dbReference type="SAM" id="SignalP"/>
    </source>
</evidence>
<evidence type="ECO:0000256" key="1">
    <source>
        <dbReference type="ARBA" id="ARBA00023157"/>
    </source>
</evidence>
<proteinExistence type="predicted"/>
<name>E4XB61_OIKDI</name>
<dbReference type="AlphaFoldDB" id="E4XB61"/>
<dbReference type="InterPro" id="IPR001304">
    <property type="entry name" value="C-type_lectin-like"/>
</dbReference>
<keyword evidence="2" id="KW-0732">Signal</keyword>
<feature type="signal peptide" evidence="2">
    <location>
        <begin position="1"/>
        <end position="15"/>
    </location>
</feature>
<dbReference type="PROSITE" id="PS50041">
    <property type="entry name" value="C_TYPE_LECTIN_2"/>
    <property type="match status" value="1"/>
</dbReference>
<dbReference type="InParanoid" id="E4XB61"/>
<reference evidence="4" key="1">
    <citation type="journal article" date="2010" name="Science">
        <title>Plasticity of animal genome architecture unmasked by rapid evolution of a pelagic tunicate.</title>
        <authorList>
            <person name="Denoeud F."/>
            <person name="Henriet S."/>
            <person name="Mungpakdee S."/>
            <person name="Aury J.M."/>
            <person name="Da Silva C."/>
            <person name="Brinkmann H."/>
            <person name="Mikhaleva J."/>
            <person name="Olsen L.C."/>
            <person name="Jubin C."/>
            <person name="Canestro C."/>
            <person name="Bouquet J.M."/>
            <person name="Danks G."/>
            <person name="Poulain J."/>
            <person name="Campsteijn C."/>
            <person name="Adamski M."/>
            <person name="Cross I."/>
            <person name="Yadetie F."/>
            <person name="Muffato M."/>
            <person name="Louis A."/>
            <person name="Butcher S."/>
            <person name="Tsagkogeorga G."/>
            <person name="Konrad A."/>
            <person name="Singh S."/>
            <person name="Jensen M.F."/>
            <person name="Cong E.H."/>
            <person name="Eikeseth-Otteraa H."/>
            <person name="Noel B."/>
            <person name="Anthouard V."/>
            <person name="Porcel B.M."/>
            <person name="Kachouri-Lafond R."/>
            <person name="Nishino A."/>
            <person name="Ugolini M."/>
            <person name="Chourrout P."/>
            <person name="Nishida H."/>
            <person name="Aasland R."/>
            <person name="Huzurbazar S."/>
            <person name="Westhof E."/>
            <person name="Delsuc F."/>
            <person name="Lehrach H."/>
            <person name="Reinhardt R."/>
            <person name="Weissenbach J."/>
            <person name="Roy S.W."/>
            <person name="Artiguenave F."/>
            <person name="Postlethwait J.H."/>
            <person name="Manak J.R."/>
            <person name="Thompson E.M."/>
            <person name="Jaillon O."/>
            <person name="Du Pasquier L."/>
            <person name="Boudinot P."/>
            <person name="Liberles D.A."/>
            <person name="Volff J.N."/>
            <person name="Philippe H."/>
            <person name="Lenhard B."/>
            <person name="Roest Crollius H."/>
            <person name="Wincker P."/>
            <person name="Chourrout D."/>
        </authorList>
    </citation>
    <scope>NUCLEOTIDE SEQUENCE [LARGE SCALE GENOMIC DNA]</scope>
</reference>
<dbReference type="SUPFAM" id="SSF56436">
    <property type="entry name" value="C-type lectin-like"/>
    <property type="match status" value="1"/>
</dbReference>
<gene>
    <name evidence="4" type="ORF">GSOID_T00005585001</name>
</gene>
<evidence type="ECO:0000313" key="4">
    <source>
        <dbReference type="EMBL" id="CBY08749.1"/>
    </source>
</evidence>
<dbReference type="OrthoDB" id="10255512at2759"/>
<dbReference type="InterPro" id="IPR016186">
    <property type="entry name" value="C-type_lectin-like/link_sf"/>
</dbReference>
<dbReference type="CDD" id="cd00037">
    <property type="entry name" value="CLECT"/>
    <property type="match status" value="1"/>
</dbReference>
<feature type="domain" description="C-type lectin" evidence="3">
    <location>
        <begin position="138"/>
        <end position="256"/>
    </location>
</feature>
<feature type="chain" id="PRO_5012813396" description="C-type lectin domain-containing protein" evidence="2">
    <location>
        <begin position="16"/>
        <end position="263"/>
    </location>
</feature>
<evidence type="ECO:0000259" key="3">
    <source>
        <dbReference type="PROSITE" id="PS50041"/>
    </source>
</evidence>
<dbReference type="EMBL" id="FN653033">
    <property type="protein sequence ID" value="CBY08749.1"/>
    <property type="molecule type" value="Genomic_DNA"/>
</dbReference>
<dbReference type="Proteomes" id="UP000001307">
    <property type="component" value="Unassembled WGS sequence"/>
</dbReference>
<organism evidence="4">
    <name type="scientific">Oikopleura dioica</name>
    <name type="common">Tunicate</name>
    <dbReference type="NCBI Taxonomy" id="34765"/>
    <lineage>
        <taxon>Eukaryota</taxon>
        <taxon>Metazoa</taxon>
        <taxon>Chordata</taxon>
        <taxon>Tunicata</taxon>
        <taxon>Appendicularia</taxon>
        <taxon>Copelata</taxon>
        <taxon>Oikopleuridae</taxon>
        <taxon>Oikopleura</taxon>
    </lineage>
</organism>
<dbReference type="SMART" id="SM00034">
    <property type="entry name" value="CLECT"/>
    <property type="match status" value="1"/>
</dbReference>